<accession>A0ACC2KG86</accession>
<sequence>MGVRDMCAECGRKERVYLVVNEEIGAAPCAGATLRKRKMGAGVAEVSSGDAKATAATRWVQANVLLHVEKRDGGGKA</sequence>
<dbReference type="EMBL" id="CM056817">
    <property type="protein sequence ID" value="KAJ8619997.1"/>
    <property type="molecule type" value="Genomic_DNA"/>
</dbReference>
<evidence type="ECO:0000313" key="1">
    <source>
        <dbReference type="EMBL" id="KAJ8619997.1"/>
    </source>
</evidence>
<evidence type="ECO:0000313" key="2">
    <source>
        <dbReference type="Proteomes" id="UP001234297"/>
    </source>
</evidence>
<proteinExistence type="predicted"/>
<protein>
    <submittedName>
        <fullName evidence="1">Uncharacterized protein</fullName>
    </submittedName>
</protein>
<dbReference type="Proteomes" id="UP001234297">
    <property type="component" value="Chromosome 9"/>
</dbReference>
<organism evidence="1 2">
    <name type="scientific">Persea americana</name>
    <name type="common">Avocado</name>
    <dbReference type="NCBI Taxonomy" id="3435"/>
    <lineage>
        <taxon>Eukaryota</taxon>
        <taxon>Viridiplantae</taxon>
        <taxon>Streptophyta</taxon>
        <taxon>Embryophyta</taxon>
        <taxon>Tracheophyta</taxon>
        <taxon>Spermatophyta</taxon>
        <taxon>Magnoliopsida</taxon>
        <taxon>Magnoliidae</taxon>
        <taxon>Laurales</taxon>
        <taxon>Lauraceae</taxon>
        <taxon>Persea</taxon>
    </lineage>
</organism>
<gene>
    <name evidence="1" type="ORF">MRB53_028526</name>
</gene>
<name>A0ACC2KG86_PERAE</name>
<reference evidence="1 2" key="1">
    <citation type="journal article" date="2022" name="Hortic Res">
        <title>A haplotype resolved chromosomal level avocado genome allows analysis of novel avocado genes.</title>
        <authorList>
            <person name="Nath O."/>
            <person name="Fletcher S.J."/>
            <person name="Hayward A."/>
            <person name="Shaw L.M."/>
            <person name="Masouleh A.K."/>
            <person name="Furtado A."/>
            <person name="Henry R.J."/>
            <person name="Mitter N."/>
        </authorList>
    </citation>
    <scope>NUCLEOTIDE SEQUENCE [LARGE SCALE GENOMIC DNA]</scope>
    <source>
        <strain evidence="2">cv. Hass</strain>
    </source>
</reference>
<keyword evidence="2" id="KW-1185">Reference proteome</keyword>
<comment type="caution">
    <text evidence="1">The sequence shown here is derived from an EMBL/GenBank/DDBJ whole genome shotgun (WGS) entry which is preliminary data.</text>
</comment>